<evidence type="ECO:0000256" key="1">
    <source>
        <dbReference type="ARBA" id="ARBA00024195"/>
    </source>
</evidence>
<organism evidence="3 4">
    <name type="scientific">Anopheles gambiae</name>
    <name type="common">African malaria mosquito</name>
    <dbReference type="NCBI Taxonomy" id="7165"/>
    <lineage>
        <taxon>Eukaryota</taxon>
        <taxon>Metazoa</taxon>
        <taxon>Ecdysozoa</taxon>
        <taxon>Arthropoda</taxon>
        <taxon>Hexapoda</taxon>
        <taxon>Insecta</taxon>
        <taxon>Pterygota</taxon>
        <taxon>Neoptera</taxon>
        <taxon>Endopterygota</taxon>
        <taxon>Diptera</taxon>
        <taxon>Nematocera</taxon>
        <taxon>Culicoidea</taxon>
        <taxon>Culicidae</taxon>
        <taxon>Anophelinae</taxon>
        <taxon>Anopheles</taxon>
    </lineage>
</organism>
<dbReference type="PANTHER" id="PTHR24260">
    <property type="match status" value="1"/>
</dbReference>
<dbReference type="VEuPathDB" id="VectorBase:AGAP029124"/>
<dbReference type="InterPro" id="IPR043504">
    <property type="entry name" value="Peptidase_S1_PA_chymotrypsin"/>
</dbReference>
<dbReference type="InterPro" id="IPR051333">
    <property type="entry name" value="CLIP_Serine_Protease"/>
</dbReference>
<dbReference type="InParanoid" id="A0A2C9H3X5"/>
<evidence type="ECO:0000259" key="2">
    <source>
        <dbReference type="PROSITE" id="PS50240"/>
    </source>
</evidence>
<dbReference type="VEuPathDB" id="VectorBase:AGAMI1_004931"/>
<keyword evidence="4" id="KW-1185">Reference proteome</keyword>
<dbReference type="Gene3D" id="2.40.10.10">
    <property type="entry name" value="Trypsin-like serine proteases"/>
    <property type="match status" value="2"/>
</dbReference>
<dbReference type="EnsemblMetazoa" id="AGAP029124-RA">
    <property type="protein sequence ID" value="AGAP029124-PA"/>
    <property type="gene ID" value="AGAP029124"/>
</dbReference>
<comment type="similarity">
    <text evidence="1">Belongs to the peptidase S1 family. CLIP subfamily.</text>
</comment>
<feature type="domain" description="Peptidase S1" evidence="2">
    <location>
        <begin position="69"/>
        <end position="280"/>
    </location>
</feature>
<sequence>MSAYIPVLISVIVLGLTAQVTANSQFTLYQNGESVDNKDVYLNRYKRQEATHNISTYQDADHILYKEIPFLVFVETEVPGIVNPGILISENFVLIPAHLIKRNTKVTFVLIARERFTISKKIRHPMYRGKQKHFDIGLLKLENNVNLQSNVLPACLWLNDEKSNAELIVARWNHREGISSLTKQTEIVVKDFESCISFFDPNILAANNISFLDHQMCIVNEMEDAMDLSGGPLYMDLVHDDHNVPFVIGIASTATGANLYEVDIFTKLSKFGNWIAETMREEGEEVSFEPLECAKRHLQYRRQINGSKLFDSSNSIDYMVSIHGNPDTNQTIKCTGALIGKDVVVTLALCVINFMPYSSYVVLDDRSTINVKHIIIHPNYTANTLYNNIAILKLVSEASITPAQIAAIHSKHNKITLYATDGSKDKHYFSVNGLSLKFSDECVLSDDHRFLLLEGLQPEHMCLQSEYSLVPGSCEAHPGSPVFWERYSTKYLVGLYMDGRHCGFGEQAIGLYIYEHNLWINSVINSPLSKSREYIDPFLNLSHVCSYANGRRGTCVNQTSCPNVRQRMENNLPIFYCKNRAVVCCLSDSETQLEAEHEITFAINRC</sequence>
<dbReference type="PROSITE" id="PS50240">
    <property type="entry name" value="TRYPSIN_DOM"/>
    <property type="match status" value="2"/>
</dbReference>
<evidence type="ECO:0000313" key="3">
    <source>
        <dbReference type="EnsemblMetazoa" id="AGAP029124-PA"/>
    </source>
</evidence>
<dbReference type="EMBL" id="AAAB01008796">
    <property type="status" value="NOT_ANNOTATED_CDS"/>
    <property type="molecule type" value="Genomic_DNA"/>
</dbReference>
<accession>A0A2C9H3X5</accession>
<dbReference type="GO" id="GO:0045087">
    <property type="term" value="P:innate immune response"/>
    <property type="evidence" value="ECO:0000318"/>
    <property type="project" value="GO_Central"/>
</dbReference>
<dbReference type="InterPro" id="IPR009003">
    <property type="entry name" value="Peptidase_S1_PA"/>
</dbReference>
<reference evidence="3" key="3">
    <citation type="submission" date="2021-01" db="UniProtKB">
        <authorList>
            <consortium name="EnsemblMetazoa"/>
        </authorList>
    </citation>
    <scope>IDENTIFICATION</scope>
    <source>
        <strain evidence="3">PEST</strain>
    </source>
</reference>
<dbReference type="SUPFAM" id="SSF50494">
    <property type="entry name" value="Trypsin-like serine proteases"/>
    <property type="match status" value="2"/>
</dbReference>
<dbReference type="GO" id="GO:0004252">
    <property type="term" value="F:serine-type endopeptidase activity"/>
    <property type="evidence" value="ECO:0007669"/>
    <property type="project" value="InterPro"/>
</dbReference>
<protein>
    <recommendedName>
        <fullName evidence="2">Peptidase S1 domain-containing protein</fullName>
    </recommendedName>
</protein>
<dbReference type="GO" id="GO:0006508">
    <property type="term" value="P:proteolysis"/>
    <property type="evidence" value="ECO:0007669"/>
    <property type="project" value="InterPro"/>
</dbReference>
<name>A0A2C9H3X5_ANOGA</name>
<evidence type="ECO:0000313" key="4">
    <source>
        <dbReference type="Proteomes" id="UP000007062"/>
    </source>
</evidence>
<dbReference type="PANTHER" id="PTHR24260:SF147">
    <property type="entry name" value="EG:BACR7A4.3 PROTEIN-RELATED"/>
    <property type="match status" value="1"/>
</dbReference>
<dbReference type="AlphaFoldDB" id="A0A2C9H3X5"/>
<dbReference type="GO" id="GO:0005615">
    <property type="term" value="C:extracellular space"/>
    <property type="evidence" value="ECO:0000318"/>
    <property type="project" value="GO_Central"/>
</dbReference>
<proteinExistence type="inferred from homology"/>
<reference evidence="3 4" key="2">
    <citation type="journal article" date="2004" name="Trends Parasitol.">
        <title>The Anopheles gambiae genome: an update.</title>
        <authorList>
            <person name="Mongin E."/>
            <person name="Louis C."/>
            <person name="Holt R.A."/>
            <person name="Birney E."/>
            <person name="Collins F.H."/>
        </authorList>
    </citation>
    <scope>NUCLEOTIDE SEQUENCE [LARGE SCALE GENOMIC DNA]</scope>
    <source>
        <strain evidence="3 4">PEST</strain>
    </source>
</reference>
<dbReference type="Pfam" id="PF00089">
    <property type="entry name" value="Trypsin"/>
    <property type="match status" value="2"/>
</dbReference>
<dbReference type="InterPro" id="IPR001254">
    <property type="entry name" value="Trypsin_dom"/>
</dbReference>
<feature type="domain" description="Peptidase S1" evidence="2">
    <location>
        <begin position="303"/>
        <end position="525"/>
    </location>
</feature>
<reference evidence="3 4" key="1">
    <citation type="journal article" date="2002" name="Science">
        <title>The genome sequence of the malaria mosquito Anopheles gambiae.</title>
        <authorList>
            <person name="Holt R.A."/>
            <person name="Subramanian G.M."/>
            <person name="Halpern A."/>
            <person name="Sutton G.G."/>
            <person name="Charlab R."/>
            <person name="Nusskern D.R."/>
            <person name="Wincker P."/>
            <person name="Clark A.G."/>
            <person name="Ribeiro J.M."/>
            <person name="Wides R."/>
            <person name="Salzberg S.L."/>
            <person name="Loftus B."/>
            <person name="Yandell M."/>
            <person name="Majoros W.H."/>
            <person name="Rusch D.B."/>
            <person name="Lai Z."/>
            <person name="Kraft C.L."/>
            <person name="Abril J.F."/>
            <person name="Anthouard V."/>
            <person name="Arensburger P."/>
            <person name="Atkinson P.W."/>
            <person name="Baden H."/>
            <person name="de Berardinis V."/>
            <person name="Baldwin D."/>
            <person name="Benes V."/>
            <person name="Biedler J."/>
            <person name="Blass C."/>
            <person name="Bolanos R."/>
            <person name="Boscus D."/>
            <person name="Barnstead M."/>
            <person name="Cai S."/>
            <person name="Center A."/>
            <person name="Chaturverdi K."/>
            <person name="Christophides G.K."/>
            <person name="Chrystal M.A."/>
            <person name="Clamp M."/>
            <person name="Cravchik A."/>
            <person name="Curwen V."/>
            <person name="Dana A."/>
            <person name="Delcher A."/>
            <person name="Dew I."/>
            <person name="Evans C.A."/>
            <person name="Flanigan M."/>
            <person name="Grundschober-Freimoser A."/>
            <person name="Friedli L."/>
            <person name="Gu Z."/>
            <person name="Guan P."/>
            <person name="Guigo R."/>
            <person name="Hillenmeyer M.E."/>
            <person name="Hladun S.L."/>
            <person name="Hogan J.R."/>
            <person name="Hong Y.S."/>
            <person name="Hoover J."/>
            <person name="Jaillon O."/>
            <person name="Ke Z."/>
            <person name="Kodira C."/>
            <person name="Kokoza E."/>
            <person name="Koutsos A."/>
            <person name="Letunic I."/>
            <person name="Levitsky A."/>
            <person name="Liang Y."/>
            <person name="Lin J.J."/>
            <person name="Lobo N.F."/>
            <person name="Lopez J.R."/>
            <person name="Malek J.A."/>
            <person name="McIntosh T.C."/>
            <person name="Meister S."/>
            <person name="Miller J."/>
            <person name="Mobarry C."/>
            <person name="Mongin E."/>
            <person name="Murphy S.D."/>
            <person name="O'Brochta D.A."/>
            <person name="Pfannkoch C."/>
            <person name="Qi R."/>
            <person name="Regier M.A."/>
            <person name="Remington K."/>
            <person name="Shao H."/>
            <person name="Sharakhova M.V."/>
            <person name="Sitter C.D."/>
            <person name="Shetty J."/>
            <person name="Smith T.J."/>
            <person name="Strong R."/>
            <person name="Sun J."/>
            <person name="Thomasova D."/>
            <person name="Ton L.Q."/>
            <person name="Topalis P."/>
            <person name="Tu Z."/>
            <person name="Unger M.F."/>
            <person name="Walenz B."/>
            <person name="Wang A."/>
            <person name="Wang J."/>
            <person name="Wang M."/>
            <person name="Wang X."/>
            <person name="Woodford K.J."/>
            <person name="Wortman J.R."/>
            <person name="Wu M."/>
            <person name="Yao A."/>
            <person name="Zdobnov E.M."/>
            <person name="Zhang H."/>
            <person name="Zhao Q."/>
            <person name="Zhao S."/>
            <person name="Zhu S.C."/>
            <person name="Zhimulev I."/>
            <person name="Coluzzi M."/>
            <person name="della Torre A."/>
            <person name="Roth C.W."/>
            <person name="Louis C."/>
            <person name="Kalush F."/>
            <person name="Mural R.J."/>
            <person name="Myers E.W."/>
            <person name="Adams M.D."/>
            <person name="Smith H.O."/>
            <person name="Broder S."/>
            <person name="Gardner M.J."/>
            <person name="Fraser C.M."/>
            <person name="Birney E."/>
            <person name="Bork P."/>
            <person name="Brey P.T."/>
            <person name="Venter J.C."/>
            <person name="Weissenbach J."/>
            <person name="Kafatos F.C."/>
            <person name="Collins F.H."/>
            <person name="Hoffman S.L."/>
        </authorList>
    </citation>
    <scope>NUCLEOTIDE SEQUENCE [LARGE SCALE GENOMIC DNA]</scope>
    <source>
        <strain evidence="3 4">PEST</strain>
    </source>
</reference>
<dbReference type="Proteomes" id="UP000007062">
    <property type="component" value="Chromosome 3L"/>
</dbReference>
<dbReference type="SMART" id="SM00020">
    <property type="entry name" value="Tryp_SPc"/>
    <property type="match status" value="1"/>
</dbReference>